<evidence type="ECO:0000313" key="2">
    <source>
        <dbReference type="EMBL" id="CAH0025619.1"/>
    </source>
</evidence>
<keyword evidence="3" id="KW-1185">Reference proteome</keyword>
<feature type="region of interest" description="Disordered" evidence="1">
    <location>
        <begin position="86"/>
        <end position="106"/>
    </location>
</feature>
<protein>
    <submittedName>
        <fullName evidence="2">Uncharacterized protein</fullName>
    </submittedName>
</protein>
<proteinExistence type="predicted"/>
<dbReference type="EMBL" id="CABFNQ020000713">
    <property type="protein sequence ID" value="CAH0025619.1"/>
    <property type="molecule type" value="Genomic_DNA"/>
</dbReference>
<comment type="caution">
    <text evidence="2">The sequence shown here is derived from an EMBL/GenBank/DDBJ whole genome shotgun (WGS) entry which is preliminary data.</text>
</comment>
<dbReference type="OrthoDB" id="5406275at2759"/>
<dbReference type="AlphaFoldDB" id="A0A9N9VLF2"/>
<sequence length="106" mass="12061">MEALELKARYFVANAMTTTYVEVSKRYIMPGVAQTDRLSLPDAPNMSKEERMQKNKEVNQLAKEARLNVTRLANACRDQYVATMSEKRGEIEEMEGQGNEALDKTN</sequence>
<reference evidence="2" key="1">
    <citation type="submission" date="2021-10" db="EMBL/GenBank/DDBJ databases">
        <authorList>
            <person name="Piombo E."/>
        </authorList>
    </citation>
    <scope>NUCLEOTIDE SEQUENCE</scope>
</reference>
<dbReference type="Proteomes" id="UP000696573">
    <property type="component" value="Unassembled WGS sequence"/>
</dbReference>
<evidence type="ECO:0000313" key="3">
    <source>
        <dbReference type="Proteomes" id="UP000696573"/>
    </source>
</evidence>
<organism evidence="2 3">
    <name type="scientific">Clonostachys rhizophaga</name>
    <dbReference type="NCBI Taxonomy" id="160324"/>
    <lineage>
        <taxon>Eukaryota</taxon>
        <taxon>Fungi</taxon>
        <taxon>Dikarya</taxon>
        <taxon>Ascomycota</taxon>
        <taxon>Pezizomycotina</taxon>
        <taxon>Sordariomycetes</taxon>
        <taxon>Hypocreomycetidae</taxon>
        <taxon>Hypocreales</taxon>
        <taxon>Bionectriaceae</taxon>
        <taxon>Clonostachys</taxon>
    </lineage>
</organism>
<name>A0A9N9VLF2_9HYPO</name>
<accession>A0A9N9VLF2</accession>
<gene>
    <name evidence="2" type="ORF">CRHIZ90672A_00016725</name>
</gene>
<evidence type="ECO:0000256" key="1">
    <source>
        <dbReference type="SAM" id="MobiDB-lite"/>
    </source>
</evidence>